<name>A0A6P1P409_9BACT</name>
<gene>
    <name evidence="3" type="ORF">GU926_17725</name>
</gene>
<evidence type="ECO:0000313" key="4">
    <source>
        <dbReference type="Proteomes" id="UP000464214"/>
    </source>
</evidence>
<accession>A0A6P1P409</accession>
<organism evidence="3 4">
    <name type="scientific">Nibribacter ruber</name>
    <dbReference type="NCBI Taxonomy" id="2698458"/>
    <lineage>
        <taxon>Bacteria</taxon>
        <taxon>Pseudomonadati</taxon>
        <taxon>Bacteroidota</taxon>
        <taxon>Cytophagia</taxon>
        <taxon>Cytophagales</taxon>
        <taxon>Hymenobacteraceae</taxon>
        <taxon>Nibribacter</taxon>
    </lineage>
</organism>
<dbReference type="AlphaFoldDB" id="A0A6P1P409"/>
<evidence type="ECO:0000313" key="3">
    <source>
        <dbReference type="EMBL" id="QHL89169.1"/>
    </source>
</evidence>
<sequence>MKIQVTRNRSSAAFHVWMLVWAFSIFRCGSVLAQTTTPTYVPGDYRTATSGMLGQAGGTALLEQLTADNTWASVAYPIPANATVYVRHAVQIENTLEVDKLIVSTQQTTITSSAALIANSTLSVSAGATLLMQGDIHVKGTLKVEANAKLVIKSASYQGLSTLWAGIEQLDPASEVRLEEVAPKAVLFSPAALTTQTNGFLLGKLTIAFSSGNTQWQLVDGSATLASSAVSFMIPSSSSLTLAPANSQISFGQGLALAGGTFYGQNQVNGTVSIAVGQDLQLTSNAVLQLNQTASSTAITLFDLKGNLLLDNTSSIINSAAVNTSSSGIKLSGTDWQTLNTAGPINHVSLTVKTGSKARLANNLSLNSSNSVYAGTVTVENGASLDFGADAAGNGYAVTGQGYFKADLGSTLYITSAQGINATGTMGNVQVTDTRRTFNQLATFVYSGLVPQQTGNVFTTTGSGKIVVIDNPTSVTLTNSINITSNTTLAADGGRLEIRQGKFIGTATADVTGTGKLVMRGGVYQVQVVNVQVPQLTGTHDITAGTVELAGNGTQTLKGGTYPAVIISGNNTLGTSAKTISSTTTITQNLTILPNAILDASTKSLKGDGGLTMTGGTLRLARTTATLPELTGNNNPYSLTGGTIEFYGSLNGQYQSIRGTYGASKKITYHHLQLNAAQANTTDGGSNIQSSANFDVAGTLTLNAPAVFQVASNRTIAGTGNFMVLPGATLLYGSPQGIKTSGTGTLDGNIRVSGTRTFSSEANYGFIGASEMVSGNGLPATVVNLLVSKTGSGVTLTNSVAVTGTFTLKSGTFKTDSKELYMVNSSTSAVVVADPTFYIQGNLRRAIATTGTYQFPIGTATGKRMLELTSNELTGNGFQNILVGFNPLISHQDSDMLLEENGYYYTSMQPDGVWTLEPNALPASGSYTAVASLQGFSNLTDNQFALLVRPKTSVSGKDWRTGGGMLEGPNKDGRTVSSGYAKRAFMTQFGQLGIANATAGTLPVSWLYVTGKRTQHETVIEWATATEKNNDRFEVQYSLDGKTFTNAGTVKAAGNSNTIQKYRLFHTLSADQITYYRIKQIDTDGAFELSKVISVNGSKTTQLVQLSLYPNPTHEELFVHGLTLATNAKVEIYNATGQKVQVFHFEADSRVPKLKVDHLPSGTYSLHLQQEGITHRLRFVKQ</sequence>
<dbReference type="RefSeq" id="WP_160694264.1">
    <property type="nucleotide sequence ID" value="NZ_CP047897.1"/>
</dbReference>
<feature type="domain" description="Secretion system C-terminal sorting" evidence="2">
    <location>
        <begin position="1108"/>
        <end position="1172"/>
    </location>
</feature>
<feature type="signal peptide" evidence="1">
    <location>
        <begin position="1"/>
        <end position="33"/>
    </location>
</feature>
<keyword evidence="1" id="KW-0732">Signal</keyword>
<dbReference type="Pfam" id="PF18962">
    <property type="entry name" value="Por_Secre_tail"/>
    <property type="match status" value="1"/>
</dbReference>
<proteinExistence type="predicted"/>
<reference evidence="3 4" key="1">
    <citation type="submission" date="2020-01" db="EMBL/GenBank/DDBJ databases">
        <authorList>
            <person name="Kim M."/>
        </authorList>
    </citation>
    <scope>NUCLEOTIDE SEQUENCE [LARGE SCALE GENOMIC DNA]</scope>
    <source>
        <strain evidence="3 4">BT10</strain>
    </source>
</reference>
<keyword evidence="4" id="KW-1185">Reference proteome</keyword>
<dbReference type="EMBL" id="CP047897">
    <property type="protein sequence ID" value="QHL89169.1"/>
    <property type="molecule type" value="Genomic_DNA"/>
</dbReference>
<protein>
    <submittedName>
        <fullName evidence="3">T9SS type A sorting domain-containing protein</fullName>
    </submittedName>
</protein>
<evidence type="ECO:0000259" key="2">
    <source>
        <dbReference type="Pfam" id="PF18962"/>
    </source>
</evidence>
<dbReference type="Proteomes" id="UP000464214">
    <property type="component" value="Chromosome"/>
</dbReference>
<dbReference type="NCBIfam" id="TIGR04183">
    <property type="entry name" value="Por_Secre_tail"/>
    <property type="match status" value="1"/>
</dbReference>
<evidence type="ECO:0000256" key="1">
    <source>
        <dbReference type="SAM" id="SignalP"/>
    </source>
</evidence>
<dbReference type="KEGG" id="nib:GU926_17725"/>
<dbReference type="InterPro" id="IPR026444">
    <property type="entry name" value="Secre_tail"/>
</dbReference>
<feature type="chain" id="PRO_5026739949" evidence="1">
    <location>
        <begin position="34"/>
        <end position="1182"/>
    </location>
</feature>